<feature type="compositionally biased region" description="Basic and acidic residues" evidence="1">
    <location>
        <begin position="228"/>
        <end position="247"/>
    </location>
</feature>
<feature type="transmembrane region" description="Helical" evidence="2">
    <location>
        <begin position="641"/>
        <end position="669"/>
    </location>
</feature>
<keyword evidence="4" id="KW-1185">Reference proteome</keyword>
<reference evidence="3 4" key="1">
    <citation type="journal article" date="2013" name="Curr. Biol.">
        <title>The Genome of the Foraminiferan Reticulomyxa filosa.</title>
        <authorList>
            <person name="Glockner G."/>
            <person name="Hulsmann N."/>
            <person name="Schleicher M."/>
            <person name="Noegel A.A."/>
            <person name="Eichinger L."/>
            <person name="Gallinger C."/>
            <person name="Pawlowski J."/>
            <person name="Sierra R."/>
            <person name="Euteneuer U."/>
            <person name="Pillet L."/>
            <person name="Moustafa A."/>
            <person name="Platzer M."/>
            <person name="Groth M."/>
            <person name="Szafranski K."/>
            <person name="Schliwa M."/>
        </authorList>
    </citation>
    <scope>NUCLEOTIDE SEQUENCE [LARGE SCALE GENOMIC DNA]</scope>
</reference>
<feature type="compositionally biased region" description="Basic and acidic residues" evidence="1">
    <location>
        <begin position="253"/>
        <end position="296"/>
    </location>
</feature>
<evidence type="ECO:0000256" key="2">
    <source>
        <dbReference type="SAM" id="Phobius"/>
    </source>
</evidence>
<keyword evidence="2" id="KW-0472">Membrane</keyword>
<evidence type="ECO:0000313" key="3">
    <source>
        <dbReference type="EMBL" id="ETO13416.1"/>
    </source>
</evidence>
<evidence type="ECO:0000256" key="1">
    <source>
        <dbReference type="SAM" id="MobiDB-lite"/>
    </source>
</evidence>
<feature type="compositionally biased region" description="Basic and acidic residues" evidence="1">
    <location>
        <begin position="150"/>
        <end position="190"/>
    </location>
</feature>
<comment type="caution">
    <text evidence="3">The sequence shown here is derived from an EMBL/GenBank/DDBJ whole genome shotgun (WGS) entry which is preliminary data.</text>
</comment>
<feature type="region of interest" description="Disordered" evidence="1">
    <location>
        <begin position="150"/>
        <end position="299"/>
    </location>
</feature>
<gene>
    <name evidence="3" type="ORF">RFI_23959</name>
</gene>
<feature type="non-terminal residue" evidence="3">
    <location>
        <position position="1"/>
    </location>
</feature>
<feature type="transmembrane region" description="Helical" evidence="2">
    <location>
        <begin position="612"/>
        <end position="635"/>
    </location>
</feature>
<sequence>VHIPNVTFHPQWSYGAVHVQEEVTMNRVVNSNDETLPGWSPNISPRAGQQRVSATGHNGLFLTPNLSSNPSFNENNRGSVTSRPDGSHSDDEHEIENDLLIDLHTEEPVPSENSKSWISKWIPRFSFLKPRETHIRSNTVRDELYGEINDKKDKDKDKDKDKNKESEKAKDDETERTKEREKKTKEKGHDEDDEDDILSLKSLQVKAEKSKEKRHSKSHSRPSSGQPNEKETAGEKKIVVQNEKLEEITTLDKLNEKPKEKERSKKERREKEKDKGKEKQQNNEKIEETKEDEKNKIGTTNYEPESKITREDMLVVVTPNDDEKAQTSPQFLDEETPISQNNVSKSASTHLLSVSTGKEDTSLVTPPKLSKQLSNQDKQAIWSEAHKRKISQLSQQVVGSLKWISHFSGNAAISQFPIQNELICEGKGLFLIDKQVCHLEKIYIHIHLYTHIYIYMYIILIIVILPKINEGEIFKFQLEVRQTPDHTQWDQNLWWIGILEGPIDEIDGVEERQNYPPMDGLGLCCDRGCMYHGAKRLRSNLGVPVTGGKNLDIEVSVKSSNLAVLRMCVSNSPSIPKIHHTIKISGDCVCVGLLHTHSKGHYLIWTDAEDILIMWTFFSTLGLFFVSYFCAAIVQPCYYCFVFFLFFLCLFDVVVNAMHYLSLVDVFVLSKNLKKHLLYISKNFVKTKKIRH</sequence>
<feature type="region of interest" description="Disordered" evidence="1">
    <location>
        <begin position="321"/>
        <end position="345"/>
    </location>
</feature>
<keyword evidence="2" id="KW-0812">Transmembrane</keyword>
<dbReference type="AlphaFoldDB" id="X6MIF9"/>
<keyword evidence="2" id="KW-1133">Transmembrane helix</keyword>
<feature type="region of interest" description="Disordered" evidence="1">
    <location>
        <begin position="57"/>
        <end position="92"/>
    </location>
</feature>
<dbReference type="Proteomes" id="UP000023152">
    <property type="component" value="Unassembled WGS sequence"/>
</dbReference>
<organism evidence="3 4">
    <name type="scientific">Reticulomyxa filosa</name>
    <dbReference type="NCBI Taxonomy" id="46433"/>
    <lineage>
        <taxon>Eukaryota</taxon>
        <taxon>Sar</taxon>
        <taxon>Rhizaria</taxon>
        <taxon>Retaria</taxon>
        <taxon>Foraminifera</taxon>
        <taxon>Monothalamids</taxon>
        <taxon>Reticulomyxidae</taxon>
        <taxon>Reticulomyxa</taxon>
    </lineage>
</organism>
<proteinExistence type="predicted"/>
<protein>
    <submittedName>
        <fullName evidence="3">PHD zinc finger-containing protein</fullName>
    </submittedName>
</protein>
<feature type="compositionally biased region" description="Polar residues" evidence="1">
    <location>
        <begin position="64"/>
        <end position="84"/>
    </location>
</feature>
<accession>X6MIF9</accession>
<dbReference type="EMBL" id="ASPP01020614">
    <property type="protein sequence ID" value="ETO13416.1"/>
    <property type="molecule type" value="Genomic_DNA"/>
</dbReference>
<name>X6MIF9_RETFI</name>
<evidence type="ECO:0000313" key="4">
    <source>
        <dbReference type="Proteomes" id="UP000023152"/>
    </source>
</evidence>